<dbReference type="SUPFAM" id="SSF56784">
    <property type="entry name" value="HAD-like"/>
    <property type="match status" value="1"/>
</dbReference>
<dbReference type="RefSeq" id="WP_262427517.1">
    <property type="nucleotide sequence ID" value="NZ_JACRTJ010000018.1"/>
</dbReference>
<proteinExistence type="predicted"/>
<evidence type="ECO:0000313" key="2">
    <source>
        <dbReference type="Proteomes" id="UP000647491"/>
    </source>
</evidence>
<name>A0ABR7NV17_9FIRM</name>
<dbReference type="Gene3D" id="3.30.1240.10">
    <property type="match status" value="1"/>
</dbReference>
<accession>A0ABR7NV17</accession>
<sequence length="263" mass="29375">MIRLIVSDIDGTLTEDGGSRLDPELYEVILKLKSQGIYFAAASGRHSASIEYIFDPIKDKIFYIGDNGAYLGCYGRELFLTRYKQELAMDVIADMKAAGLDVLVDCADCAYTDSRNPEFLQWMLNGYHFRLKELEDLRTLAEPIVKIAGCRMEGLGSRADGFKEKYGTKLKVTLAGEQWLDTMDPGVSKGAAVKLLQESLMIRPEETMVFGDQLNDIEMLNQAYYSFAVANGRPETRAAARFLADSNGNQGPLKILKLLVERK</sequence>
<dbReference type="SFLD" id="SFLDG01140">
    <property type="entry name" value="C2.B:_Phosphomannomutase_and_P"/>
    <property type="match status" value="1"/>
</dbReference>
<evidence type="ECO:0000313" key="1">
    <source>
        <dbReference type="EMBL" id="MBC8599202.1"/>
    </source>
</evidence>
<dbReference type="Gene3D" id="3.40.50.1000">
    <property type="entry name" value="HAD superfamily/HAD-like"/>
    <property type="match status" value="1"/>
</dbReference>
<dbReference type="SFLD" id="SFLDS00003">
    <property type="entry name" value="Haloacid_Dehalogenase"/>
    <property type="match status" value="1"/>
</dbReference>
<dbReference type="Pfam" id="PF08282">
    <property type="entry name" value="Hydrolase_3"/>
    <property type="match status" value="1"/>
</dbReference>
<dbReference type="EMBL" id="JACRTJ010000018">
    <property type="protein sequence ID" value="MBC8599202.1"/>
    <property type="molecule type" value="Genomic_DNA"/>
</dbReference>
<dbReference type="InterPro" id="IPR023214">
    <property type="entry name" value="HAD_sf"/>
</dbReference>
<reference evidence="1 2" key="1">
    <citation type="submission" date="2020-08" db="EMBL/GenBank/DDBJ databases">
        <title>Genome public.</title>
        <authorList>
            <person name="Liu C."/>
            <person name="Sun Q."/>
        </authorList>
    </citation>
    <scope>NUCLEOTIDE SEQUENCE [LARGE SCALE GENOMIC DNA]</scope>
    <source>
        <strain evidence="1 2">BX10</strain>
    </source>
</reference>
<dbReference type="InterPro" id="IPR036412">
    <property type="entry name" value="HAD-like_sf"/>
</dbReference>
<dbReference type="InterPro" id="IPR006379">
    <property type="entry name" value="HAD-SF_hydro_IIB"/>
</dbReference>
<dbReference type="Proteomes" id="UP000647491">
    <property type="component" value="Unassembled WGS sequence"/>
</dbReference>
<comment type="caution">
    <text evidence="1">The sequence shown here is derived from an EMBL/GenBank/DDBJ whole genome shotgun (WGS) entry which is preliminary data.</text>
</comment>
<organism evidence="1 2">
    <name type="scientific">Enterocloster hominis</name>
    <name type="common">ex Liu et al. 2021</name>
    <dbReference type="NCBI Taxonomy" id="2763663"/>
    <lineage>
        <taxon>Bacteria</taxon>
        <taxon>Bacillati</taxon>
        <taxon>Bacillota</taxon>
        <taxon>Clostridia</taxon>
        <taxon>Lachnospirales</taxon>
        <taxon>Lachnospiraceae</taxon>
        <taxon>Enterocloster</taxon>
    </lineage>
</organism>
<keyword evidence="2" id="KW-1185">Reference proteome</keyword>
<protein>
    <submittedName>
        <fullName evidence="1">HAD family phosphatase</fullName>
    </submittedName>
</protein>
<dbReference type="PANTHER" id="PTHR10000:SF8">
    <property type="entry name" value="HAD SUPERFAMILY HYDROLASE-LIKE, TYPE 3"/>
    <property type="match status" value="1"/>
</dbReference>
<dbReference type="NCBIfam" id="TIGR01484">
    <property type="entry name" value="HAD-SF-IIB"/>
    <property type="match status" value="1"/>
</dbReference>
<gene>
    <name evidence="1" type="ORF">H8708_08160</name>
</gene>
<dbReference type="PANTHER" id="PTHR10000">
    <property type="entry name" value="PHOSPHOSERINE PHOSPHATASE"/>
    <property type="match status" value="1"/>
</dbReference>